<dbReference type="RefSeq" id="WP_251969344.1">
    <property type="nucleotide sequence ID" value="NZ_AP025730.1"/>
</dbReference>
<accession>A0ABN6PQ69</accession>
<dbReference type="EMBL" id="AP025730">
    <property type="protein sequence ID" value="BDI06025.1"/>
    <property type="molecule type" value="Genomic_DNA"/>
</dbReference>
<gene>
    <name evidence="1" type="ORF">CATMQ487_29950</name>
</gene>
<name>A0ABN6PQ69_9BURK</name>
<dbReference type="Proteomes" id="UP001057498">
    <property type="component" value="Chromosome"/>
</dbReference>
<evidence type="ECO:0000313" key="2">
    <source>
        <dbReference type="Proteomes" id="UP001057498"/>
    </source>
</evidence>
<keyword evidence="2" id="KW-1185">Reference proteome</keyword>
<evidence type="ECO:0000313" key="1">
    <source>
        <dbReference type="EMBL" id="BDI06025.1"/>
    </source>
</evidence>
<reference evidence="1" key="1">
    <citation type="submission" date="2022-04" db="EMBL/GenBank/DDBJ databases">
        <title>Whole genome sequence of Sphaerotilus sp. FB-5.</title>
        <authorList>
            <person name="Takeda M."/>
            <person name="Narihara S."/>
            <person name="Akimoto M."/>
            <person name="Akimoto R."/>
            <person name="Nishiyashiki S."/>
            <person name="Murakami T."/>
        </authorList>
    </citation>
    <scope>NUCLEOTIDE SEQUENCE</scope>
    <source>
        <strain evidence="1">FB-5</strain>
    </source>
</reference>
<proteinExistence type="predicted"/>
<organism evidence="1 2">
    <name type="scientific">Sphaerotilus microaerophilus</name>
    <dbReference type="NCBI Taxonomy" id="2914710"/>
    <lineage>
        <taxon>Bacteria</taxon>
        <taxon>Pseudomonadati</taxon>
        <taxon>Pseudomonadota</taxon>
        <taxon>Betaproteobacteria</taxon>
        <taxon>Burkholderiales</taxon>
        <taxon>Sphaerotilaceae</taxon>
        <taxon>Sphaerotilus</taxon>
    </lineage>
</organism>
<protein>
    <submittedName>
        <fullName evidence="1">Uncharacterized protein</fullName>
    </submittedName>
</protein>
<sequence>MTSSLQLNLNDPQNLVARRTTALPGVVHAFGPDDWVQQTSTARLAAHMGIVQALCITQVDATTGLASFISVARKRARPTFTTRDRQLLQLASAHLGPRWNSVWRRLWTATGMGFPKRAEGSPAMSQVC</sequence>